<evidence type="ECO:0000256" key="2">
    <source>
        <dbReference type="ARBA" id="ARBA00022801"/>
    </source>
</evidence>
<dbReference type="GO" id="GO:0005975">
    <property type="term" value="P:carbohydrate metabolic process"/>
    <property type="evidence" value="ECO:0007669"/>
    <property type="project" value="InterPro"/>
</dbReference>
<gene>
    <name evidence="7" type="ORF">LX83_000233</name>
</gene>
<dbReference type="InterPro" id="IPR051923">
    <property type="entry name" value="Glycosyl_Hydrolase_39"/>
</dbReference>
<feature type="domain" description="Glycosyl hydrolases family 39 N-terminal catalytic" evidence="6">
    <location>
        <begin position="3"/>
        <end position="459"/>
    </location>
</feature>
<sequence>MDVVVPDGGDGRRLSEAWRYCVGTGRLALALRQDYLDSLAVVQAEIGFRYLRGHGLLSDDVGIYREYEWQGSTRVLYNFTYLDQILDSLLGLGIRPFLELGFMPSQLASGEQTVFWWRGNVTPPKDYDRWNDLVRAVLTHCVERYGRDEVVSWPVEVWNEPNLVNFWQGADQAEYFRLYRETARTVKEVDPRFQVGGPAICGGTDHWLTDFLVMCREQGVPVDFLSRHAYSSGPAQPVPFGCYQTVEPPRYLLDQFATGRAHAVACGYPDLPVHITEFNTSYKPVNPVHDTAWNAAYVASVLAEGGDHVDSFSYWTFCDVFEEEDVPTALFHGGFGLLAHRQVPKPTFHLYRFFARLGAEVLHRDEHTLVTRHADGRLAVLAWHRVDDGATETTREVGLSLPAPTGPLFAKHSLVDEEHGNAWQVWRSLGRPRFPTEAQLELITSCARPAVRTEVLTPVEDRAALRFTLGRNQVRLVELHPVHDETGDYPGLDDTRIPGYGDRS</sequence>
<dbReference type="Pfam" id="PF01229">
    <property type="entry name" value="Glyco_hydro_39"/>
    <property type="match status" value="1"/>
</dbReference>
<dbReference type="Gene3D" id="2.60.40.1500">
    <property type="entry name" value="Glycosyl hydrolase domain, family 39"/>
    <property type="match status" value="1"/>
</dbReference>
<keyword evidence="3" id="KW-0326">Glycosidase</keyword>
<evidence type="ECO:0000259" key="6">
    <source>
        <dbReference type="Pfam" id="PF01229"/>
    </source>
</evidence>
<dbReference type="PANTHER" id="PTHR12631:SF10">
    <property type="entry name" value="BETA-XYLOSIDASE-LIKE PROTEIN-RELATED"/>
    <property type="match status" value="1"/>
</dbReference>
<dbReference type="InterPro" id="IPR049166">
    <property type="entry name" value="GH39_cat"/>
</dbReference>
<evidence type="ECO:0000256" key="1">
    <source>
        <dbReference type="ARBA" id="ARBA00008875"/>
    </source>
</evidence>
<dbReference type="InterPro" id="IPR000514">
    <property type="entry name" value="Glyco_hydro_39"/>
</dbReference>
<dbReference type="SUPFAM" id="SSF51011">
    <property type="entry name" value="Glycosyl hydrolase domain"/>
    <property type="match status" value="1"/>
</dbReference>
<evidence type="ECO:0000256" key="5">
    <source>
        <dbReference type="SAM" id="MobiDB-lite"/>
    </source>
</evidence>
<dbReference type="Proteomes" id="UP001206128">
    <property type="component" value="Unassembled WGS sequence"/>
</dbReference>
<keyword evidence="8" id="KW-1185">Reference proteome</keyword>
<evidence type="ECO:0000256" key="4">
    <source>
        <dbReference type="PIRSR" id="PIRSR600514-1"/>
    </source>
</evidence>
<comment type="caution">
    <text evidence="7">The sequence shown here is derived from an EMBL/GenBank/DDBJ whole genome shotgun (WGS) entry which is preliminary data.</text>
</comment>
<dbReference type="PRINTS" id="PR00745">
    <property type="entry name" value="GLHYDRLASE39"/>
</dbReference>
<accession>A0AAE3GC14</accession>
<evidence type="ECO:0000256" key="3">
    <source>
        <dbReference type="ARBA" id="ARBA00023295"/>
    </source>
</evidence>
<protein>
    <submittedName>
        <fullName evidence="7">Xylan 1,4-beta-xylosidase</fullName>
    </submittedName>
</protein>
<dbReference type="GO" id="GO:0004553">
    <property type="term" value="F:hydrolase activity, hydrolyzing O-glycosyl compounds"/>
    <property type="evidence" value="ECO:0007669"/>
    <property type="project" value="InterPro"/>
</dbReference>
<dbReference type="Gene3D" id="3.20.20.80">
    <property type="entry name" value="Glycosidases"/>
    <property type="match status" value="1"/>
</dbReference>
<reference evidence="7" key="1">
    <citation type="submission" date="2022-06" db="EMBL/GenBank/DDBJ databases">
        <title>Genomic Encyclopedia of Archaeal and Bacterial Type Strains, Phase II (KMG-II): from individual species to whole genera.</title>
        <authorList>
            <person name="Goeker M."/>
        </authorList>
    </citation>
    <scope>NUCLEOTIDE SEQUENCE</scope>
    <source>
        <strain evidence="7">DSM 43935</strain>
    </source>
</reference>
<organism evidence="7 8">
    <name type="scientific">Goodfellowiella coeruleoviolacea</name>
    <dbReference type="NCBI Taxonomy" id="334858"/>
    <lineage>
        <taxon>Bacteria</taxon>
        <taxon>Bacillati</taxon>
        <taxon>Actinomycetota</taxon>
        <taxon>Actinomycetes</taxon>
        <taxon>Pseudonocardiales</taxon>
        <taxon>Pseudonocardiaceae</taxon>
        <taxon>Goodfellowiella</taxon>
    </lineage>
</organism>
<proteinExistence type="inferred from homology"/>
<dbReference type="RefSeq" id="WP_253765997.1">
    <property type="nucleotide sequence ID" value="NZ_JAMTCK010000001.1"/>
</dbReference>
<keyword evidence="2" id="KW-0378">Hydrolase</keyword>
<evidence type="ECO:0000313" key="7">
    <source>
        <dbReference type="EMBL" id="MCP2163393.1"/>
    </source>
</evidence>
<dbReference type="InterPro" id="IPR017853">
    <property type="entry name" value="GH"/>
</dbReference>
<dbReference type="AlphaFoldDB" id="A0AAE3GC14"/>
<dbReference type="EMBL" id="JAMTCK010000001">
    <property type="protein sequence ID" value="MCP2163393.1"/>
    <property type="molecule type" value="Genomic_DNA"/>
</dbReference>
<feature type="active site" description="Proton donor" evidence="4">
    <location>
        <position position="160"/>
    </location>
</feature>
<feature type="region of interest" description="Disordered" evidence="5">
    <location>
        <begin position="483"/>
        <end position="504"/>
    </location>
</feature>
<comment type="similarity">
    <text evidence="1">Belongs to the glycosyl hydrolase 39 family.</text>
</comment>
<dbReference type="SUPFAM" id="SSF51445">
    <property type="entry name" value="(Trans)glycosidases"/>
    <property type="match status" value="1"/>
</dbReference>
<name>A0AAE3GC14_9PSEU</name>
<dbReference type="PANTHER" id="PTHR12631">
    <property type="entry name" value="ALPHA-L-IDURONIDASE"/>
    <property type="match status" value="1"/>
</dbReference>
<evidence type="ECO:0000313" key="8">
    <source>
        <dbReference type="Proteomes" id="UP001206128"/>
    </source>
</evidence>